<gene>
    <name evidence="1" type="ORF">HGH91_06230</name>
</gene>
<dbReference type="RefSeq" id="WP_168737558.1">
    <property type="nucleotide sequence ID" value="NZ_JABAHZ010000001.1"/>
</dbReference>
<protein>
    <recommendedName>
        <fullName evidence="3">Natural product</fullName>
    </recommendedName>
</protein>
<comment type="caution">
    <text evidence="1">The sequence shown here is derived from an EMBL/GenBank/DDBJ whole genome shotgun (WGS) entry which is preliminary data.</text>
</comment>
<evidence type="ECO:0000313" key="2">
    <source>
        <dbReference type="Proteomes" id="UP000552864"/>
    </source>
</evidence>
<dbReference type="EMBL" id="JABAHZ010000001">
    <property type="protein sequence ID" value="NLR78213.1"/>
    <property type="molecule type" value="Genomic_DNA"/>
</dbReference>
<evidence type="ECO:0000313" key="1">
    <source>
        <dbReference type="EMBL" id="NLR78213.1"/>
    </source>
</evidence>
<proteinExistence type="predicted"/>
<organism evidence="1 2">
    <name type="scientific">Chitinophaga eiseniae</name>
    <dbReference type="NCBI Taxonomy" id="634771"/>
    <lineage>
        <taxon>Bacteria</taxon>
        <taxon>Pseudomonadati</taxon>
        <taxon>Bacteroidota</taxon>
        <taxon>Chitinophagia</taxon>
        <taxon>Chitinophagales</taxon>
        <taxon>Chitinophagaceae</taxon>
        <taxon>Chitinophaga</taxon>
    </lineage>
</organism>
<dbReference type="Proteomes" id="UP000552864">
    <property type="component" value="Unassembled WGS sequence"/>
</dbReference>
<evidence type="ECO:0008006" key="3">
    <source>
        <dbReference type="Google" id="ProtNLM"/>
    </source>
</evidence>
<sequence length="83" mass="8582">MKKLKLTALDLGAKELLTREQLKNVMGGDGSGSGGAGSCTYTQTCAHGSVSCTSASGDCDHLWDDTHTFTIGVTCDGKSYTCS</sequence>
<keyword evidence="2" id="KW-1185">Reference proteome</keyword>
<reference evidence="1 2" key="1">
    <citation type="submission" date="2020-04" db="EMBL/GenBank/DDBJ databases">
        <authorList>
            <person name="Yin C."/>
        </authorList>
    </citation>
    <scope>NUCLEOTIDE SEQUENCE [LARGE SCALE GENOMIC DNA]</scope>
    <source>
        <strain evidence="1 2">Ak56</strain>
    </source>
</reference>
<accession>A0A847SEM6</accession>
<dbReference type="AlphaFoldDB" id="A0A847SEM6"/>
<name>A0A847SEM6_9BACT</name>